<dbReference type="EMBL" id="PEDL01000003">
    <property type="protein sequence ID" value="PHV71446.1"/>
    <property type="molecule type" value="Genomic_DNA"/>
</dbReference>
<protein>
    <submittedName>
        <fullName evidence="1">rRNA maturation RNase YbeY</fullName>
    </submittedName>
</protein>
<evidence type="ECO:0000313" key="1">
    <source>
        <dbReference type="EMBL" id="PHV71446.1"/>
    </source>
</evidence>
<name>A0AC61DE54_9FIRM</name>
<dbReference type="Proteomes" id="UP000224460">
    <property type="component" value="Unassembled WGS sequence"/>
</dbReference>
<gene>
    <name evidence="1" type="ORF">CS063_05195</name>
</gene>
<organism evidence="1 2">
    <name type="scientific">Sporanaerobium hydrogeniformans</name>
    <dbReference type="NCBI Taxonomy" id="3072179"/>
    <lineage>
        <taxon>Bacteria</taxon>
        <taxon>Bacillati</taxon>
        <taxon>Bacillota</taxon>
        <taxon>Clostridia</taxon>
        <taxon>Lachnospirales</taxon>
        <taxon>Lachnospiraceae</taxon>
        <taxon>Sporanaerobium</taxon>
    </lineage>
</organism>
<comment type="caution">
    <text evidence="1">The sequence shown here is derived from an EMBL/GenBank/DDBJ whole genome shotgun (WGS) entry which is preliminary data.</text>
</comment>
<sequence length="166" mass="19460">MQIYIEDENDFFESNQEILSLIYQVIEECLIREKVPYEVELSLTVVNKEEIQKMNKAYRQIDKATDVLSFPQLEATGQGKIDWSNLDEMEVMNLDTQQLMLGDIVLCVDKAKEQAEDYGHSLKREICFLVAHSMFHLLGYDHMNEEDEEEMMQKQEAVLETLDISR</sequence>
<reference evidence="1" key="1">
    <citation type="submission" date="2017-10" db="EMBL/GenBank/DDBJ databases">
        <title>Genome sequence of cellulolytic Lachnospiraceae bacterium XHS1971 isolated from hotspring sediment.</title>
        <authorList>
            <person name="Vasudevan G."/>
            <person name="Joshi A.J."/>
            <person name="Hivarkar S."/>
            <person name="Lanjekar V.B."/>
            <person name="Dhakephalkar P.K."/>
            <person name="Dagar S."/>
        </authorList>
    </citation>
    <scope>NUCLEOTIDE SEQUENCE</scope>
    <source>
        <strain evidence="1">XHS1971</strain>
    </source>
</reference>
<keyword evidence="2" id="KW-1185">Reference proteome</keyword>
<proteinExistence type="predicted"/>
<accession>A0AC61DE54</accession>
<evidence type="ECO:0000313" key="2">
    <source>
        <dbReference type="Proteomes" id="UP000224460"/>
    </source>
</evidence>